<evidence type="ECO:0000313" key="8">
    <source>
        <dbReference type="EMBL" id="KKZ63880.1"/>
    </source>
</evidence>
<feature type="domain" description="DUF202" evidence="7">
    <location>
        <begin position="183"/>
        <end position="259"/>
    </location>
</feature>
<comment type="caution">
    <text evidence="8">The sequence shown here is derived from an EMBL/GenBank/DDBJ whole genome shotgun (WGS) entry which is preliminary data.</text>
</comment>
<feature type="compositionally biased region" description="Low complexity" evidence="5">
    <location>
        <begin position="25"/>
        <end position="38"/>
    </location>
</feature>
<organism evidence="8 9">
    <name type="scientific">[Emmonsia] crescens</name>
    <dbReference type="NCBI Taxonomy" id="73230"/>
    <lineage>
        <taxon>Eukaryota</taxon>
        <taxon>Fungi</taxon>
        <taxon>Dikarya</taxon>
        <taxon>Ascomycota</taxon>
        <taxon>Pezizomycotina</taxon>
        <taxon>Eurotiomycetes</taxon>
        <taxon>Eurotiomycetidae</taxon>
        <taxon>Onygenales</taxon>
        <taxon>Ajellomycetaceae</taxon>
        <taxon>Emergomyces</taxon>
    </lineage>
</organism>
<keyword evidence="3 6" id="KW-1133">Transmembrane helix</keyword>
<feature type="compositionally biased region" description="Polar residues" evidence="5">
    <location>
        <begin position="1"/>
        <end position="24"/>
    </location>
</feature>
<dbReference type="EMBL" id="LCZI01000905">
    <property type="protein sequence ID" value="KKZ63880.1"/>
    <property type="molecule type" value="Genomic_DNA"/>
</dbReference>
<protein>
    <recommendedName>
        <fullName evidence="7">DUF202 domain-containing protein</fullName>
    </recommendedName>
</protein>
<evidence type="ECO:0000313" key="9">
    <source>
        <dbReference type="Proteomes" id="UP000034164"/>
    </source>
</evidence>
<comment type="subcellular location">
    <subcellularLocation>
        <location evidence="1">Endomembrane system</location>
        <topology evidence="1">Multi-pass membrane protein</topology>
    </subcellularLocation>
</comment>
<evidence type="ECO:0000259" key="7">
    <source>
        <dbReference type="Pfam" id="PF02656"/>
    </source>
</evidence>
<gene>
    <name evidence="8" type="ORF">EMCG_01833</name>
</gene>
<dbReference type="AlphaFoldDB" id="A0A0G2I161"/>
<accession>A0A0G2I161</accession>
<dbReference type="PANTHER" id="PTHR34187">
    <property type="entry name" value="FGR18P"/>
    <property type="match status" value="1"/>
</dbReference>
<feature type="region of interest" description="Disordered" evidence="5">
    <location>
        <begin position="1"/>
        <end position="75"/>
    </location>
</feature>
<evidence type="ECO:0000256" key="4">
    <source>
        <dbReference type="ARBA" id="ARBA00023136"/>
    </source>
</evidence>
<dbReference type="Proteomes" id="UP000034164">
    <property type="component" value="Unassembled WGS sequence"/>
</dbReference>
<keyword evidence="2 6" id="KW-0812">Transmembrane</keyword>
<evidence type="ECO:0000256" key="2">
    <source>
        <dbReference type="ARBA" id="ARBA00022692"/>
    </source>
</evidence>
<evidence type="ECO:0000256" key="3">
    <source>
        <dbReference type="ARBA" id="ARBA00022989"/>
    </source>
</evidence>
<dbReference type="InterPro" id="IPR003807">
    <property type="entry name" value="DUF202"/>
</dbReference>
<evidence type="ECO:0000256" key="6">
    <source>
        <dbReference type="SAM" id="Phobius"/>
    </source>
</evidence>
<feature type="compositionally biased region" description="Basic and acidic residues" evidence="5">
    <location>
        <begin position="109"/>
        <end position="128"/>
    </location>
</feature>
<dbReference type="PANTHER" id="PTHR34187:SF1">
    <property type="entry name" value="DUF202 DOMAIN-CONTAINING PROTEIN"/>
    <property type="match status" value="1"/>
</dbReference>
<dbReference type="VEuPathDB" id="FungiDB:EMCG_01833"/>
<reference evidence="9" key="1">
    <citation type="journal article" date="2015" name="PLoS Genet.">
        <title>The dynamic genome and transcriptome of the human fungal pathogen Blastomyces and close relative Emmonsia.</title>
        <authorList>
            <person name="Munoz J.F."/>
            <person name="Gauthier G.M."/>
            <person name="Desjardins C.A."/>
            <person name="Gallo J.E."/>
            <person name="Holder J."/>
            <person name="Sullivan T.D."/>
            <person name="Marty A.J."/>
            <person name="Carmen J.C."/>
            <person name="Chen Z."/>
            <person name="Ding L."/>
            <person name="Gujja S."/>
            <person name="Magrini V."/>
            <person name="Misas E."/>
            <person name="Mitreva M."/>
            <person name="Priest M."/>
            <person name="Saif S."/>
            <person name="Whiston E.A."/>
            <person name="Young S."/>
            <person name="Zeng Q."/>
            <person name="Goldman W.E."/>
            <person name="Mardis E.R."/>
            <person name="Taylor J.W."/>
            <person name="McEwen J.G."/>
            <person name="Clay O.K."/>
            <person name="Klein B.S."/>
            <person name="Cuomo C.A."/>
        </authorList>
    </citation>
    <scope>NUCLEOTIDE SEQUENCE [LARGE SCALE GENOMIC DNA]</scope>
    <source>
        <strain evidence="9">UAMH 3008</strain>
    </source>
</reference>
<feature type="region of interest" description="Disordered" evidence="5">
    <location>
        <begin position="103"/>
        <end position="135"/>
    </location>
</feature>
<dbReference type="Pfam" id="PF02656">
    <property type="entry name" value="DUF202"/>
    <property type="match status" value="1"/>
</dbReference>
<evidence type="ECO:0000256" key="5">
    <source>
        <dbReference type="SAM" id="MobiDB-lite"/>
    </source>
</evidence>
<dbReference type="OrthoDB" id="199599at2759"/>
<evidence type="ECO:0000256" key="1">
    <source>
        <dbReference type="ARBA" id="ARBA00004127"/>
    </source>
</evidence>
<keyword evidence="4 6" id="KW-0472">Membrane</keyword>
<dbReference type="InterPro" id="IPR052053">
    <property type="entry name" value="IM_YidH-like"/>
</dbReference>
<sequence length="292" mass="32104">MARLQSSPHNNNTINILQNHGPHNSTFSSTSTSASLATAREEKPTHSRSRPPSNNDKDNDNDNPVGPDEPPDRRCTTAAMTTMSTTAIGNNDQSYQDATELIDLPPLPRSDHNGDDEDNNHNPNDHSRSSSISTISSGSIRLVVQRTTSTSDSMGNNNKGILAGLKRYWFRYVSVTVPRSQNRDHFALERTYLAYIRTSLTFAFQGVLIAQLFSLQNRQKPDTAFGFYVIGRPLACACHACAIAVAAVGAHRFWRQQNALARGKVHAGGWELNLSGMCTIGKPMKIHDIDSQ</sequence>
<dbReference type="GO" id="GO:0012505">
    <property type="term" value="C:endomembrane system"/>
    <property type="evidence" value="ECO:0007669"/>
    <property type="project" value="UniProtKB-SubCell"/>
</dbReference>
<proteinExistence type="predicted"/>
<feature type="transmembrane region" description="Helical" evidence="6">
    <location>
        <begin position="192"/>
        <end position="213"/>
    </location>
</feature>
<feature type="transmembrane region" description="Helical" evidence="6">
    <location>
        <begin position="225"/>
        <end position="248"/>
    </location>
</feature>
<name>A0A0G2I161_9EURO</name>